<evidence type="ECO:0000313" key="2">
    <source>
        <dbReference type="Proteomes" id="UP000252081"/>
    </source>
</evidence>
<proteinExistence type="predicted"/>
<gene>
    <name evidence="1" type="ORF">DRW42_02105</name>
</gene>
<accession>A0A366LFM5</accession>
<comment type="caution">
    <text evidence="1">The sequence shown here is derived from an EMBL/GenBank/DDBJ whole genome shotgun (WGS) entry which is preliminary data.</text>
</comment>
<evidence type="ECO:0000313" key="1">
    <source>
        <dbReference type="EMBL" id="RBQ12074.1"/>
    </source>
</evidence>
<protein>
    <submittedName>
        <fullName evidence="1">Uncharacterized protein</fullName>
    </submittedName>
</protein>
<dbReference type="Proteomes" id="UP000252081">
    <property type="component" value="Unassembled WGS sequence"/>
</dbReference>
<organism evidence="1 2">
    <name type="scientific">Pedobacter miscanthi</name>
    <dbReference type="NCBI Taxonomy" id="2259170"/>
    <lineage>
        <taxon>Bacteria</taxon>
        <taxon>Pseudomonadati</taxon>
        <taxon>Bacteroidota</taxon>
        <taxon>Sphingobacteriia</taxon>
        <taxon>Sphingobacteriales</taxon>
        <taxon>Sphingobacteriaceae</taxon>
        <taxon>Pedobacter</taxon>
    </lineage>
</organism>
<dbReference type="OrthoDB" id="772793at2"/>
<dbReference type="EMBL" id="QNQU01000001">
    <property type="protein sequence ID" value="RBQ12074.1"/>
    <property type="molecule type" value="Genomic_DNA"/>
</dbReference>
<dbReference type="AlphaFoldDB" id="A0A366LFM5"/>
<reference evidence="1 2" key="1">
    <citation type="submission" date="2018-07" db="EMBL/GenBank/DDBJ databases">
        <title>A draft genome of a endophytic bacteria, a new species of Pedobacter.</title>
        <authorList>
            <person name="Zhang Z.D."/>
            <person name="Chen Z.J."/>
        </authorList>
    </citation>
    <scope>NUCLEOTIDE SEQUENCE [LARGE SCALE GENOMIC DNA]</scope>
    <source>
        <strain evidence="1 2">RS10</strain>
    </source>
</reference>
<name>A0A366LFM5_9SPHI</name>
<keyword evidence="2" id="KW-1185">Reference proteome</keyword>
<sequence length="126" mass="13851">MNTLKKISFGAFAFIFGLTLVLTQSAFKPVGILANLKRSPVTLNYQSSDFSQTEVEKESNWTTASNPETCDNTDQVPCTITIDNSYVSGGVLQNTAGLVAAHNSLTDTYYIDRSEDELMEKTNRAQ</sequence>
<dbReference type="RefSeq" id="WP_113947153.1">
    <property type="nucleotide sequence ID" value="NZ_QNQU01000001.1"/>
</dbReference>